<reference evidence="6" key="1">
    <citation type="submission" date="2016-11" db="UniProtKB">
        <authorList>
            <consortium name="WormBaseParasite"/>
        </authorList>
    </citation>
    <scope>IDENTIFICATION</scope>
</reference>
<sequence>MKRENILRSVAQNMPHYCTVPFLLSPLVTSSLRLRSLFNVPTFFPKKAQSLSNVIPVGTPSRPFFNFSKNNSRLSLERKHVDDRDGSEEIRRIPPGPFLVLCALRCKATGIHTVGVVETSVWGVHRNDFAEYRDYMRALERNVEATFNSCGSANEAERVLIPAHVNQEHWVLAVLNLKLKQVIVYDSLQKFRMLQPLDVSHGTQFAEQLKEVASFVLQQRRPEMMPSTPEEIAAYALPCNSQLLQDITDDYNCGVHVVYNANLYLSRAPEIDRKPLIITRLTHPNITDVKAFIDKKREMYLAWIMRQRSSYMQTVPQPRCFFKFEKTRKPNIYCFPLRTTTDGS</sequence>
<proteinExistence type="inferred from homology"/>
<dbReference type="SUPFAM" id="SSF54001">
    <property type="entry name" value="Cysteine proteinases"/>
    <property type="match status" value="1"/>
</dbReference>
<keyword evidence="5" id="KW-1185">Reference proteome</keyword>
<dbReference type="Pfam" id="PF02902">
    <property type="entry name" value="Peptidase_C48"/>
    <property type="match status" value="1"/>
</dbReference>
<evidence type="ECO:0000256" key="3">
    <source>
        <dbReference type="ARBA" id="ARBA00022801"/>
    </source>
</evidence>
<evidence type="ECO:0000313" key="5">
    <source>
        <dbReference type="Proteomes" id="UP000095287"/>
    </source>
</evidence>
<dbReference type="GO" id="GO:0008234">
    <property type="term" value="F:cysteine-type peptidase activity"/>
    <property type="evidence" value="ECO:0007669"/>
    <property type="project" value="InterPro"/>
</dbReference>
<dbReference type="Proteomes" id="UP000095287">
    <property type="component" value="Unplaced"/>
</dbReference>
<dbReference type="GO" id="GO:0006508">
    <property type="term" value="P:proteolysis"/>
    <property type="evidence" value="ECO:0007669"/>
    <property type="project" value="UniProtKB-KW"/>
</dbReference>
<dbReference type="Gene3D" id="3.40.395.10">
    <property type="entry name" value="Adenoviral Proteinase, Chain A"/>
    <property type="match status" value="1"/>
</dbReference>
<dbReference type="PROSITE" id="PS50600">
    <property type="entry name" value="ULP_PROTEASE"/>
    <property type="match status" value="1"/>
</dbReference>
<feature type="domain" description="Ubiquitin-like protease family profile" evidence="4">
    <location>
        <begin position="1"/>
        <end position="264"/>
    </location>
</feature>
<evidence type="ECO:0000256" key="1">
    <source>
        <dbReference type="ARBA" id="ARBA00005234"/>
    </source>
</evidence>
<evidence type="ECO:0000259" key="4">
    <source>
        <dbReference type="PROSITE" id="PS50600"/>
    </source>
</evidence>
<dbReference type="InterPro" id="IPR038765">
    <property type="entry name" value="Papain-like_cys_pep_sf"/>
</dbReference>
<organism evidence="5 6">
    <name type="scientific">Steinernema glaseri</name>
    <dbReference type="NCBI Taxonomy" id="37863"/>
    <lineage>
        <taxon>Eukaryota</taxon>
        <taxon>Metazoa</taxon>
        <taxon>Ecdysozoa</taxon>
        <taxon>Nematoda</taxon>
        <taxon>Chromadorea</taxon>
        <taxon>Rhabditida</taxon>
        <taxon>Tylenchina</taxon>
        <taxon>Panagrolaimomorpha</taxon>
        <taxon>Strongyloidoidea</taxon>
        <taxon>Steinernematidae</taxon>
        <taxon>Steinernema</taxon>
    </lineage>
</organism>
<dbReference type="InterPro" id="IPR003653">
    <property type="entry name" value="Peptidase_C48_C"/>
</dbReference>
<dbReference type="WBParaSite" id="L893_g14244.t1">
    <property type="protein sequence ID" value="L893_g14244.t1"/>
    <property type="gene ID" value="L893_g14244"/>
</dbReference>
<keyword evidence="3" id="KW-0378">Hydrolase</keyword>
<dbReference type="AlphaFoldDB" id="A0A1I7YA12"/>
<accession>A0A1I7YA12</accession>
<keyword evidence="2" id="KW-0645">Protease</keyword>
<comment type="similarity">
    <text evidence="1">Belongs to the peptidase C48 family.</text>
</comment>
<protein>
    <submittedName>
        <fullName evidence="6">ULP_PROTEASE domain-containing protein</fullName>
    </submittedName>
</protein>
<name>A0A1I7YA12_9BILA</name>
<evidence type="ECO:0000313" key="6">
    <source>
        <dbReference type="WBParaSite" id="L893_g14244.t1"/>
    </source>
</evidence>
<evidence type="ECO:0000256" key="2">
    <source>
        <dbReference type="ARBA" id="ARBA00022670"/>
    </source>
</evidence>